<reference evidence="2 3" key="1">
    <citation type="submission" date="2016-10" db="EMBL/GenBank/DDBJ databases">
        <authorList>
            <person name="de Groot N.N."/>
        </authorList>
    </citation>
    <scope>NUCLEOTIDE SEQUENCE [LARGE SCALE GENOMIC DNA]</scope>
    <source>
        <strain evidence="2 3">CGMCC 4.3143</strain>
    </source>
</reference>
<proteinExistence type="predicted"/>
<sequence>MEPVFLTVEEAARTLQISRTRVYDLIRTHQLRSRKIGRVRRIPVDAIREFVAQADEEVA</sequence>
<name>A0A1G7RKI1_PSEOR</name>
<keyword evidence="3" id="KW-1185">Reference proteome</keyword>
<dbReference type="InterPro" id="IPR010093">
    <property type="entry name" value="SinI_DNA-bd"/>
</dbReference>
<accession>A0A1G7RKI1</accession>
<organism evidence="2 3">
    <name type="scientific">Pseudonocardia oroxyli</name>
    <dbReference type="NCBI Taxonomy" id="366584"/>
    <lineage>
        <taxon>Bacteria</taxon>
        <taxon>Bacillati</taxon>
        <taxon>Actinomycetota</taxon>
        <taxon>Actinomycetes</taxon>
        <taxon>Pseudonocardiales</taxon>
        <taxon>Pseudonocardiaceae</taxon>
        <taxon>Pseudonocardia</taxon>
    </lineage>
</organism>
<dbReference type="EMBL" id="FNBE01000009">
    <property type="protein sequence ID" value="SDG10729.1"/>
    <property type="molecule type" value="Genomic_DNA"/>
</dbReference>
<dbReference type="AlphaFoldDB" id="A0A1G7RKI1"/>
<dbReference type="Proteomes" id="UP000198967">
    <property type="component" value="Unassembled WGS sequence"/>
</dbReference>
<protein>
    <submittedName>
        <fullName evidence="2">DNA binding domain-containing protein, excisionase family</fullName>
    </submittedName>
</protein>
<dbReference type="OrthoDB" id="3789542at2"/>
<dbReference type="STRING" id="366584.SAMN05216377_10941"/>
<evidence type="ECO:0000313" key="3">
    <source>
        <dbReference type="Proteomes" id="UP000198967"/>
    </source>
</evidence>
<dbReference type="RefSeq" id="WP_093084450.1">
    <property type="nucleotide sequence ID" value="NZ_FNBE01000009.1"/>
</dbReference>
<feature type="domain" description="Helix-turn-helix" evidence="1">
    <location>
        <begin position="5"/>
        <end position="53"/>
    </location>
</feature>
<dbReference type="NCBIfam" id="TIGR01764">
    <property type="entry name" value="excise"/>
    <property type="match status" value="1"/>
</dbReference>
<dbReference type="InterPro" id="IPR041657">
    <property type="entry name" value="HTH_17"/>
</dbReference>
<evidence type="ECO:0000259" key="1">
    <source>
        <dbReference type="Pfam" id="PF12728"/>
    </source>
</evidence>
<gene>
    <name evidence="2" type="ORF">SAMN05216377_10941</name>
</gene>
<dbReference type="Pfam" id="PF12728">
    <property type="entry name" value="HTH_17"/>
    <property type="match status" value="1"/>
</dbReference>
<dbReference type="GO" id="GO:0003677">
    <property type="term" value="F:DNA binding"/>
    <property type="evidence" value="ECO:0007669"/>
    <property type="project" value="InterPro"/>
</dbReference>
<evidence type="ECO:0000313" key="2">
    <source>
        <dbReference type="EMBL" id="SDG10729.1"/>
    </source>
</evidence>